<dbReference type="InterPro" id="IPR020901">
    <property type="entry name" value="Prtase_inh_Kunz-CS"/>
</dbReference>
<dbReference type="SMART" id="SM00131">
    <property type="entry name" value="KU"/>
    <property type="match status" value="1"/>
</dbReference>
<dbReference type="VEuPathDB" id="VectorBase:RSAN_028631"/>
<dbReference type="Proteomes" id="UP000821837">
    <property type="component" value="Chromosome 11"/>
</dbReference>
<dbReference type="PROSITE" id="PS50279">
    <property type="entry name" value="BPTI_KUNITZ_2"/>
    <property type="match status" value="1"/>
</dbReference>
<evidence type="ECO:0000256" key="3">
    <source>
        <dbReference type="ARBA" id="ARBA00023157"/>
    </source>
</evidence>
<dbReference type="AlphaFoldDB" id="A0A9D4T4J7"/>
<evidence type="ECO:0000256" key="4">
    <source>
        <dbReference type="SAM" id="MobiDB-lite"/>
    </source>
</evidence>
<protein>
    <recommendedName>
        <fullName evidence="5">BPTI/Kunitz inhibitor domain-containing protein</fullName>
    </recommendedName>
</protein>
<reference evidence="6" key="1">
    <citation type="journal article" date="2020" name="Cell">
        <title>Large-Scale Comparative Analyses of Tick Genomes Elucidate Their Genetic Diversity and Vector Capacities.</title>
        <authorList>
            <consortium name="Tick Genome and Microbiome Consortium (TIGMIC)"/>
            <person name="Jia N."/>
            <person name="Wang J."/>
            <person name="Shi W."/>
            <person name="Du L."/>
            <person name="Sun Y."/>
            <person name="Zhan W."/>
            <person name="Jiang J.F."/>
            <person name="Wang Q."/>
            <person name="Zhang B."/>
            <person name="Ji P."/>
            <person name="Bell-Sakyi L."/>
            <person name="Cui X.M."/>
            <person name="Yuan T.T."/>
            <person name="Jiang B.G."/>
            <person name="Yang W.F."/>
            <person name="Lam T.T."/>
            <person name="Chang Q.C."/>
            <person name="Ding S.J."/>
            <person name="Wang X.J."/>
            <person name="Zhu J.G."/>
            <person name="Ruan X.D."/>
            <person name="Zhao L."/>
            <person name="Wei J.T."/>
            <person name="Ye R.Z."/>
            <person name="Que T.C."/>
            <person name="Du C.H."/>
            <person name="Zhou Y.H."/>
            <person name="Cheng J.X."/>
            <person name="Dai P.F."/>
            <person name="Guo W.B."/>
            <person name="Han X.H."/>
            <person name="Huang E.J."/>
            <person name="Li L.F."/>
            <person name="Wei W."/>
            <person name="Gao Y.C."/>
            <person name="Liu J.Z."/>
            <person name="Shao H.Z."/>
            <person name="Wang X."/>
            <person name="Wang C.C."/>
            <person name="Yang T.C."/>
            <person name="Huo Q.B."/>
            <person name="Li W."/>
            <person name="Chen H.Y."/>
            <person name="Chen S.E."/>
            <person name="Zhou L.G."/>
            <person name="Ni X.B."/>
            <person name="Tian J.H."/>
            <person name="Sheng Y."/>
            <person name="Liu T."/>
            <person name="Pan Y.S."/>
            <person name="Xia L.Y."/>
            <person name="Li J."/>
            <person name="Zhao F."/>
            <person name="Cao W.C."/>
        </authorList>
    </citation>
    <scope>NUCLEOTIDE SEQUENCE</scope>
    <source>
        <strain evidence="6">Rsan-2018</strain>
    </source>
</reference>
<dbReference type="PANTHER" id="PTHR10083:SF374">
    <property type="entry name" value="BPTI_KUNITZ INHIBITOR DOMAIN-CONTAINING PROTEIN"/>
    <property type="match status" value="1"/>
</dbReference>
<organism evidence="6 7">
    <name type="scientific">Rhipicephalus sanguineus</name>
    <name type="common">Brown dog tick</name>
    <name type="synonym">Ixodes sanguineus</name>
    <dbReference type="NCBI Taxonomy" id="34632"/>
    <lineage>
        <taxon>Eukaryota</taxon>
        <taxon>Metazoa</taxon>
        <taxon>Ecdysozoa</taxon>
        <taxon>Arthropoda</taxon>
        <taxon>Chelicerata</taxon>
        <taxon>Arachnida</taxon>
        <taxon>Acari</taxon>
        <taxon>Parasitiformes</taxon>
        <taxon>Ixodida</taxon>
        <taxon>Ixodoidea</taxon>
        <taxon>Ixodidae</taxon>
        <taxon>Rhipicephalinae</taxon>
        <taxon>Rhipicephalus</taxon>
        <taxon>Rhipicephalus</taxon>
    </lineage>
</organism>
<dbReference type="InterPro" id="IPR036880">
    <property type="entry name" value="Kunitz_BPTI_sf"/>
</dbReference>
<reference evidence="6" key="2">
    <citation type="submission" date="2021-09" db="EMBL/GenBank/DDBJ databases">
        <authorList>
            <person name="Jia N."/>
            <person name="Wang J."/>
            <person name="Shi W."/>
            <person name="Du L."/>
            <person name="Sun Y."/>
            <person name="Zhan W."/>
            <person name="Jiang J."/>
            <person name="Wang Q."/>
            <person name="Zhang B."/>
            <person name="Ji P."/>
            <person name="Sakyi L.B."/>
            <person name="Cui X."/>
            <person name="Yuan T."/>
            <person name="Jiang B."/>
            <person name="Yang W."/>
            <person name="Lam T.T.-Y."/>
            <person name="Chang Q."/>
            <person name="Ding S."/>
            <person name="Wang X."/>
            <person name="Zhu J."/>
            <person name="Ruan X."/>
            <person name="Zhao L."/>
            <person name="Wei J."/>
            <person name="Que T."/>
            <person name="Du C."/>
            <person name="Cheng J."/>
            <person name="Dai P."/>
            <person name="Han X."/>
            <person name="Huang E."/>
            <person name="Gao Y."/>
            <person name="Liu J."/>
            <person name="Shao H."/>
            <person name="Ye R."/>
            <person name="Li L."/>
            <person name="Wei W."/>
            <person name="Wang X."/>
            <person name="Wang C."/>
            <person name="Huo Q."/>
            <person name="Li W."/>
            <person name="Guo W."/>
            <person name="Chen H."/>
            <person name="Chen S."/>
            <person name="Zhou L."/>
            <person name="Zhou L."/>
            <person name="Ni X."/>
            <person name="Tian J."/>
            <person name="Zhou Y."/>
            <person name="Sheng Y."/>
            <person name="Liu T."/>
            <person name="Pan Y."/>
            <person name="Xia L."/>
            <person name="Li J."/>
            <person name="Zhao F."/>
            <person name="Cao W."/>
        </authorList>
    </citation>
    <scope>NUCLEOTIDE SEQUENCE</scope>
    <source>
        <strain evidence="6">Rsan-2018</strain>
        <tissue evidence="6">Larvae</tissue>
    </source>
</reference>
<accession>A0A9D4T4J7</accession>
<sequence length="208" mass="23714">MERLLQLGLHHMATEIFEAHRNAQISRLSHSRAGTEILLEAGIHPFMPPEKSQLGINAKNPITVYASLETCTRQTTKDGKKRDRRQYSMRSHATKRQFSSLTRPHIGMEGAYAVSAVDDHGSLVNGATVITNFTHEAEEWPSRWPFEPAREPPGPCEQAITRFYFDPEEKSCRRFRYSGCRSNLNNFRTEKACMEACAPPKLPPRKPY</sequence>
<keyword evidence="1" id="KW-0646">Protease inhibitor</keyword>
<keyword evidence="3" id="KW-1015">Disulfide bond</keyword>
<dbReference type="PANTHER" id="PTHR10083">
    <property type="entry name" value="KUNITZ-TYPE PROTEASE INHIBITOR-RELATED"/>
    <property type="match status" value="1"/>
</dbReference>
<evidence type="ECO:0000313" key="7">
    <source>
        <dbReference type="Proteomes" id="UP000821837"/>
    </source>
</evidence>
<evidence type="ECO:0000313" key="6">
    <source>
        <dbReference type="EMBL" id="KAH7973337.1"/>
    </source>
</evidence>
<dbReference type="PROSITE" id="PS00280">
    <property type="entry name" value="BPTI_KUNITZ_1"/>
    <property type="match status" value="1"/>
</dbReference>
<dbReference type="InterPro" id="IPR002223">
    <property type="entry name" value="Kunitz_BPTI"/>
</dbReference>
<name>A0A9D4T4J7_RHISA</name>
<feature type="domain" description="BPTI/Kunitz inhibitor" evidence="5">
    <location>
        <begin position="154"/>
        <end position="197"/>
    </location>
</feature>
<feature type="region of interest" description="Disordered" evidence="4">
    <location>
        <begin position="73"/>
        <end position="97"/>
    </location>
</feature>
<dbReference type="EMBL" id="JABSTV010001247">
    <property type="protein sequence ID" value="KAH7973337.1"/>
    <property type="molecule type" value="Genomic_DNA"/>
</dbReference>
<evidence type="ECO:0000256" key="1">
    <source>
        <dbReference type="ARBA" id="ARBA00022690"/>
    </source>
</evidence>
<keyword evidence="2" id="KW-0722">Serine protease inhibitor</keyword>
<dbReference type="Gene3D" id="4.10.410.10">
    <property type="entry name" value="Pancreatic trypsin inhibitor Kunitz domain"/>
    <property type="match status" value="1"/>
</dbReference>
<feature type="compositionally biased region" description="Polar residues" evidence="4">
    <location>
        <begin position="88"/>
        <end position="97"/>
    </location>
</feature>
<dbReference type="GO" id="GO:0005615">
    <property type="term" value="C:extracellular space"/>
    <property type="evidence" value="ECO:0007669"/>
    <property type="project" value="TreeGrafter"/>
</dbReference>
<dbReference type="InterPro" id="IPR050098">
    <property type="entry name" value="TFPI/VKTCI-like"/>
</dbReference>
<proteinExistence type="predicted"/>
<evidence type="ECO:0000259" key="5">
    <source>
        <dbReference type="PROSITE" id="PS50279"/>
    </source>
</evidence>
<dbReference type="GO" id="GO:0004867">
    <property type="term" value="F:serine-type endopeptidase inhibitor activity"/>
    <property type="evidence" value="ECO:0007669"/>
    <property type="project" value="UniProtKB-KW"/>
</dbReference>
<gene>
    <name evidence="6" type="ORF">HPB52_024145</name>
</gene>
<dbReference type="Pfam" id="PF00014">
    <property type="entry name" value="Kunitz_BPTI"/>
    <property type="match status" value="1"/>
</dbReference>
<keyword evidence="7" id="KW-1185">Reference proteome</keyword>
<comment type="caution">
    <text evidence="6">The sequence shown here is derived from an EMBL/GenBank/DDBJ whole genome shotgun (WGS) entry which is preliminary data.</text>
</comment>
<dbReference type="SUPFAM" id="SSF57362">
    <property type="entry name" value="BPTI-like"/>
    <property type="match status" value="1"/>
</dbReference>
<evidence type="ECO:0000256" key="2">
    <source>
        <dbReference type="ARBA" id="ARBA00022900"/>
    </source>
</evidence>
<dbReference type="CDD" id="cd00109">
    <property type="entry name" value="Kunitz-type"/>
    <property type="match status" value="1"/>
</dbReference>